<keyword evidence="2" id="KW-1185">Reference proteome</keyword>
<comment type="caution">
    <text evidence="1">The sequence shown here is derived from an EMBL/GenBank/DDBJ whole genome shotgun (WGS) entry which is preliminary data.</text>
</comment>
<proteinExistence type="predicted"/>
<evidence type="ECO:0000313" key="1">
    <source>
        <dbReference type="EMBL" id="MTD16811.1"/>
    </source>
</evidence>
<dbReference type="AlphaFoldDB" id="A0A7K1FRN4"/>
<organism evidence="1 2">
    <name type="scientific">Nakamurella alba</name>
    <dbReference type="NCBI Taxonomy" id="2665158"/>
    <lineage>
        <taxon>Bacteria</taxon>
        <taxon>Bacillati</taxon>
        <taxon>Actinomycetota</taxon>
        <taxon>Actinomycetes</taxon>
        <taxon>Nakamurellales</taxon>
        <taxon>Nakamurellaceae</taxon>
        <taxon>Nakamurella</taxon>
    </lineage>
</organism>
<dbReference type="RefSeq" id="WP_154770778.1">
    <property type="nucleotide sequence ID" value="NZ_WLYK01000011.1"/>
</dbReference>
<sequence>MSVAPLNALNAREQSLLPTTNPTAPPGIRPISEMAWSRYALTMAACVTPEMSLRAGQWARTGSLDFLVNVQTAESFSPGPSLGVCVGPYEKNPEFEPESGSSSTIQGVSGVEDSGTWFGYRESDRHLFAIGDEAPDSLAEGLVGGAPVTASLADDPDVATVLDQLGTAATVTMGTFLVIDRPPYGPAGDRAAELITAAEQRSGTTLPRPRFAGVGWAPTLQGTDGITTFVTVYADDAAAEQAAAVISQVWSDPDRDERFFPGAATTVEGAAVITTVPTDGPNPYNLETLRILEYPGIAPRG</sequence>
<evidence type="ECO:0000313" key="2">
    <source>
        <dbReference type="Proteomes" id="UP000460221"/>
    </source>
</evidence>
<gene>
    <name evidence="1" type="ORF">GIS00_23030</name>
</gene>
<accession>A0A7K1FRN4</accession>
<dbReference type="Proteomes" id="UP000460221">
    <property type="component" value="Unassembled WGS sequence"/>
</dbReference>
<name>A0A7K1FRN4_9ACTN</name>
<protein>
    <submittedName>
        <fullName evidence="1">Uncharacterized protein</fullName>
    </submittedName>
</protein>
<reference evidence="1 2" key="1">
    <citation type="submission" date="2019-11" db="EMBL/GenBank/DDBJ databases">
        <authorList>
            <person name="Jiang L.-Q."/>
        </authorList>
    </citation>
    <scope>NUCLEOTIDE SEQUENCE [LARGE SCALE GENOMIC DNA]</scope>
    <source>
        <strain evidence="1 2">YIM 132087</strain>
    </source>
</reference>
<dbReference type="EMBL" id="WLYK01000011">
    <property type="protein sequence ID" value="MTD16811.1"/>
    <property type="molecule type" value="Genomic_DNA"/>
</dbReference>